<organism evidence="1">
    <name type="scientific">Gokushovirinae environmental samples</name>
    <dbReference type="NCBI Taxonomy" id="1478972"/>
    <lineage>
        <taxon>Viruses</taxon>
        <taxon>Monodnaviria</taxon>
        <taxon>Sangervirae</taxon>
        <taxon>Phixviricota</taxon>
        <taxon>Malgrandaviricetes</taxon>
        <taxon>Petitvirales</taxon>
        <taxon>Microviridae</taxon>
        <taxon>environmental samples</taxon>
    </lineage>
</organism>
<accession>A0A2R3UAS6</accession>
<proteinExistence type="predicted"/>
<protein>
    <submittedName>
        <fullName evidence="1">Putative replication initiation protein</fullName>
    </submittedName>
</protein>
<dbReference type="EMBL" id="MH029514">
    <property type="protein sequence ID" value="AVQ10170.1"/>
    <property type="molecule type" value="Genomic_DNA"/>
</dbReference>
<reference evidence="1" key="1">
    <citation type="submission" date="2018-03" db="EMBL/GenBank/DDBJ databases">
        <title>Twenty-four Novel Viral Genomes identified from the Dushanzi Mud Volcanic Sediment in Xinjiang, China.</title>
        <authorList>
            <person name="Han L."/>
        </authorList>
    </citation>
    <scope>NUCLEOTIDE SEQUENCE</scope>
</reference>
<name>A0A2R3UAS6_9VIRU</name>
<sequence>MARYAAKKLVHGKDGEHEYEPISRKSSRYAIGKRFLEKYWSDIFNYGEVILPSGQKTVIPRYYEKWLLKHHPDKWMNYVTTIKQKRMNDGEARREREDLAFWKAMDKRDTYKTPLINKFQRRKLIIEDKFKKLQKHLKGDI</sequence>
<evidence type="ECO:0000313" key="1">
    <source>
        <dbReference type="EMBL" id="AVQ10170.1"/>
    </source>
</evidence>